<dbReference type="VEuPathDB" id="TriTrypDB:Tbg972.6.2310"/>
<evidence type="ECO:0000313" key="3">
    <source>
        <dbReference type="Proteomes" id="UP000002316"/>
    </source>
</evidence>
<name>C9ZQS3_TRYB9</name>
<sequence length="204" mass="23350">MSHTVENDNNYHSSSTNDLPDRDGDSTALTRRKVDSSSTYERSLSRDLGNVKWKSTTCNKGVLGKRRHGYSSFYTQSVYYCNGFRSKLISKKDVDTHNMRTERVHNPKVLCVCRQTRTTGCRNDNPLVYCKFATGKEQRHTVHKDTTIITSRRAYTSANVFVAGLCRMTGGNTIKQVRPMLRWELDLVCDTLTLERDRVALRLS</sequence>
<accession>C9ZQS3</accession>
<evidence type="ECO:0000256" key="1">
    <source>
        <dbReference type="SAM" id="MobiDB-lite"/>
    </source>
</evidence>
<dbReference type="RefSeq" id="XP_011774038.1">
    <property type="nucleotide sequence ID" value="XM_011775736.1"/>
</dbReference>
<feature type="region of interest" description="Disordered" evidence="1">
    <location>
        <begin position="1"/>
        <end position="41"/>
    </location>
</feature>
<dbReference type="EMBL" id="FN554969">
    <property type="protein sequence ID" value="CBH11753.1"/>
    <property type="molecule type" value="Genomic_DNA"/>
</dbReference>
<proteinExistence type="predicted"/>
<dbReference type="GeneID" id="23861874"/>
<dbReference type="KEGG" id="tbg:TbgDal_VI2310"/>
<organism evidence="2 3">
    <name type="scientific">Trypanosoma brucei gambiense (strain MHOM/CI/86/DAL972)</name>
    <dbReference type="NCBI Taxonomy" id="679716"/>
    <lineage>
        <taxon>Eukaryota</taxon>
        <taxon>Discoba</taxon>
        <taxon>Euglenozoa</taxon>
        <taxon>Kinetoplastea</taxon>
        <taxon>Metakinetoplastina</taxon>
        <taxon>Trypanosomatida</taxon>
        <taxon>Trypanosomatidae</taxon>
        <taxon>Trypanosoma</taxon>
    </lineage>
</organism>
<feature type="compositionally biased region" description="Polar residues" evidence="1">
    <location>
        <begin position="1"/>
        <end position="18"/>
    </location>
</feature>
<protein>
    <submittedName>
        <fullName evidence="2">Uncharacterized protein</fullName>
    </submittedName>
</protein>
<dbReference type="AlphaFoldDB" id="C9ZQS3"/>
<reference evidence="3" key="1">
    <citation type="journal article" date="2010" name="PLoS Negl. Trop. Dis.">
        <title>The genome sequence of Trypanosoma brucei gambiense, causative agent of chronic human african trypanosomiasis.</title>
        <authorList>
            <person name="Jackson A.P."/>
            <person name="Sanders M."/>
            <person name="Berry A."/>
            <person name="McQuillan J."/>
            <person name="Aslett M.A."/>
            <person name="Quail M.A."/>
            <person name="Chukualim B."/>
            <person name="Capewell P."/>
            <person name="MacLeod A."/>
            <person name="Melville S.E."/>
            <person name="Gibson W."/>
            <person name="Barry J.D."/>
            <person name="Berriman M."/>
            <person name="Hertz-Fowler C."/>
        </authorList>
    </citation>
    <scope>NUCLEOTIDE SEQUENCE [LARGE SCALE GENOMIC DNA]</scope>
    <source>
        <strain evidence="3">MHOM/CI/86/DAL972</strain>
    </source>
</reference>
<gene>
    <name evidence="2" type="ORF">TbgDal_VI2310</name>
</gene>
<evidence type="ECO:0000313" key="2">
    <source>
        <dbReference type="EMBL" id="CBH11753.1"/>
    </source>
</evidence>
<dbReference type="Proteomes" id="UP000002316">
    <property type="component" value="Chromosome 6"/>
</dbReference>